<dbReference type="eggNOG" id="COG0742">
    <property type="taxonomic scope" value="Bacteria"/>
</dbReference>
<keyword evidence="9" id="KW-1185">Reference proteome</keyword>
<dbReference type="InterPro" id="IPR029063">
    <property type="entry name" value="SAM-dependent_MTases_sf"/>
</dbReference>
<dbReference type="PATRIC" id="fig|861450.3.peg.1213"/>
<sequence length="766" mass="87979">KCNICLTNLQKVQTYFIIPLVIVRISVYNINSLSRRSNMNSMSVKQAASRWGMTPRRVQVLCSQERIEGVQRVGNVWTIPENAEKPEDARKKVQDRKKKINSDVLIERVWAMPNKNTFEIKPIHDLIEDELTEGIWIDPFANRNKLATITNDLSIEFDTDYHLDALDFMKIFDNKSVDGVLYDPPYSPRQVSECYNNVGFSVTWDTTKASFWGNHKREISRIVKIGGKVITFGWNSGGIGYKYGFEIQRILLVPHGGWHNDTICTVEVKTHEPYIQYQKKEDKSIALKNQKSTSNDKKLVEILQTYPDDYWDFKEDDTREYTHGIHSYPAMMVCPISRNIINTVKQVMPVQSLFDPFSGSGTVLVEGMLANINTVYGNDINPLALFLSKVKTTRLNMNDLQRETIILLKKIAERYEQQKAFFDEADSYMTDTLGLDLTAKNGWGSDAPKYLAEYNLFHKAFFFKTPSFKNIGYWFKPRTILFLQLIKNAIEEISDKNIKDFICIAFSESIRLVSNRRNGEFKMFRMRPDKVATFSPDVIKEFTVILNRNVEKMNSFVEACSDNDCATNVTIYRNDAGQLHDVPNNSIDLVITSPPYGDSRTTVAYGEYSRLSLQWLGLYNLADKDIMGIDKSLMGGTKFRNGFEYTIHSECLRESLERIKDIDLERAGDVYSFYLDLEKSISAVASKSRSGGYQFWVVGNRTVKGELLLTDKIIAEIAEIHDMDYVYTIDRNIINKVIPSLNSPTNETGQKSETMTNEHIVILRKR</sequence>
<dbReference type="GO" id="GO:0003677">
    <property type="term" value="F:DNA binding"/>
    <property type="evidence" value="ECO:0007669"/>
    <property type="project" value="InterPro"/>
</dbReference>
<evidence type="ECO:0000313" key="9">
    <source>
        <dbReference type="Proteomes" id="UP000005481"/>
    </source>
</evidence>
<dbReference type="SUPFAM" id="SSF53335">
    <property type="entry name" value="S-adenosyl-L-methionine-dependent methyltransferases"/>
    <property type="match status" value="3"/>
</dbReference>
<keyword evidence="5" id="KW-0949">S-adenosyl-L-methionine</keyword>
<reference evidence="8 9" key="1">
    <citation type="submission" date="2011-08" db="EMBL/GenBank/DDBJ databases">
        <authorList>
            <person name="Weinstock G."/>
            <person name="Sodergren E."/>
            <person name="Clifton S."/>
            <person name="Fulton L."/>
            <person name="Fulton B."/>
            <person name="Courtney L."/>
            <person name="Fronick C."/>
            <person name="Harrison M."/>
            <person name="Strong C."/>
            <person name="Farmer C."/>
            <person name="Delahaunty K."/>
            <person name="Markovic C."/>
            <person name="Hall O."/>
            <person name="Minx P."/>
            <person name="Tomlinson C."/>
            <person name="Mitreva M."/>
            <person name="Hou S."/>
            <person name="Chen J."/>
            <person name="Wollam A."/>
            <person name="Pepin K.H."/>
            <person name="Johnson M."/>
            <person name="Bhonagiri V."/>
            <person name="Zhang X."/>
            <person name="Suruliraj S."/>
            <person name="Warren W."/>
            <person name="Chinwalla A."/>
            <person name="Mardis E.R."/>
            <person name="Wilson R.K."/>
        </authorList>
    </citation>
    <scope>NUCLEOTIDE SEQUENCE [LARGE SCALE GENOMIC DNA]</scope>
    <source>
        <strain evidence="8 9">F0357</strain>
    </source>
</reference>
<keyword evidence="3" id="KW-0489">Methyltransferase</keyword>
<proteinExistence type="inferred from homology"/>
<dbReference type="GO" id="GO:0009307">
    <property type="term" value="P:DNA restriction-modification system"/>
    <property type="evidence" value="ECO:0007669"/>
    <property type="project" value="UniProtKB-KW"/>
</dbReference>
<organism evidence="8 9">
    <name type="scientific">Anaeroglobus geminatus F0357</name>
    <dbReference type="NCBI Taxonomy" id="861450"/>
    <lineage>
        <taxon>Bacteria</taxon>
        <taxon>Bacillati</taxon>
        <taxon>Bacillota</taxon>
        <taxon>Negativicutes</taxon>
        <taxon>Veillonellales</taxon>
        <taxon>Veillonellaceae</taxon>
        <taxon>Anaeroglobus</taxon>
    </lineage>
</organism>
<evidence type="ECO:0000256" key="1">
    <source>
        <dbReference type="ARBA" id="ARBA00010203"/>
    </source>
</evidence>
<accession>G9YI17</accession>
<name>G9YI17_9FIRM</name>
<dbReference type="eggNOG" id="COG0863">
    <property type="taxonomic scope" value="Bacteria"/>
</dbReference>
<evidence type="ECO:0000256" key="2">
    <source>
        <dbReference type="ARBA" id="ARBA00012185"/>
    </source>
</evidence>
<comment type="caution">
    <text evidence="8">The sequence shown here is derived from an EMBL/GenBank/DDBJ whole genome shotgun (WGS) entry which is preliminary data.</text>
</comment>
<evidence type="ECO:0000256" key="7">
    <source>
        <dbReference type="ARBA" id="ARBA00049120"/>
    </source>
</evidence>
<dbReference type="eggNOG" id="COG2909">
    <property type="taxonomic scope" value="Bacteria"/>
</dbReference>
<dbReference type="PROSITE" id="PS00093">
    <property type="entry name" value="N4_MTASE"/>
    <property type="match status" value="1"/>
</dbReference>
<dbReference type="GO" id="GO:0032259">
    <property type="term" value="P:methylation"/>
    <property type="evidence" value="ECO:0007669"/>
    <property type="project" value="UniProtKB-KW"/>
</dbReference>
<dbReference type="InterPro" id="IPR017985">
    <property type="entry name" value="MeTrfase_CN4_CS"/>
</dbReference>
<keyword evidence="6" id="KW-0680">Restriction system</keyword>
<dbReference type="Proteomes" id="UP000005481">
    <property type="component" value="Unassembled WGS sequence"/>
</dbReference>
<dbReference type="EMBL" id="AGCJ01000056">
    <property type="protein sequence ID" value="EHM40154.1"/>
    <property type="molecule type" value="Genomic_DNA"/>
</dbReference>
<dbReference type="GO" id="GO:0015667">
    <property type="term" value="F:site-specific DNA-methyltransferase (cytosine-N4-specific) activity"/>
    <property type="evidence" value="ECO:0007669"/>
    <property type="project" value="UniProtKB-EC"/>
</dbReference>
<keyword evidence="4" id="KW-0808">Transferase</keyword>
<evidence type="ECO:0000256" key="4">
    <source>
        <dbReference type="ARBA" id="ARBA00022679"/>
    </source>
</evidence>
<evidence type="ECO:0000256" key="6">
    <source>
        <dbReference type="ARBA" id="ARBA00022747"/>
    </source>
</evidence>
<evidence type="ECO:0000313" key="8">
    <source>
        <dbReference type="EMBL" id="EHM40154.1"/>
    </source>
</evidence>
<dbReference type="STRING" id="861450.HMPREF0080_01302"/>
<protein>
    <recommendedName>
        <fullName evidence="2">site-specific DNA-methyltransferase (cytosine-N(4)-specific)</fullName>
        <ecNumber evidence="2">2.1.1.113</ecNumber>
    </recommendedName>
</protein>
<dbReference type="AlphaFoldDB" id="G9YI17"/>
<gene>
    <name evidence="8" type="ORF">HMPREF0080_01302</name>
</gene>
<feature type="non-terminal residue" evidence="8">
    <location>
        <position position="1"/>
    </location>
</feature>
<comment type="catalytic activity">
    <reaction evidence="7">
        <text>a 2'-deoxycytidine in DNA + S-adenosyl-L-methionine = an N(4)-methyl-2'-deoxycytidine in DNA + S-adenosyl-L-homocysteine + H(+)</text>
        <dbReference type="Rhea" id="RHEA:16857"/>
        <dbReference type="Rhea" id="RHEA-COMP:11369"/>
        <dbReference type="Rhea" id="RHEA-COMP:13674"/>
        <dbReference type="ChEBI" id="CHEBI:15378"/>
        <dbReference type="ChEBI" id="CHEBI:57856"/>
        <dbReference type="ChEBI" id="CHEBI:59789"/>
        <dbReference type="ChEBI" id="CHEBI:85452"/>
        <dbReference type="ChEBI" id="CHEBI:137933"/>
        <dbReference type="EC" id="2.1.1.113"/>
    </reaction>
</comment>
<dbReference type="Gene3D" id="3.40.50.150">
    <property type="entry name" value="Vaccinia Virus protein VP39"/>
    <property type="match status" value="2"/>
</dbReference>
<evidence type="ECO:0000256" key="5">
    <source>
        <dbReference type="ARBA" id="ARBA00022691"/>
    </source>
</evidence>
<comment type="similarity">
    <text evidence="1">Belongs to the N(4)/N(6)-methyltransferase family. N(4) subfamily.</text>
</comment>
<dbReference type="HOGENOM" id="CLU_027633_1_0_9"/>
<evidence type="ECO:0000256" key="3">
    <source>
        <dbReference type="ARBA" id="ARBA00022603"/>
    </source>
</evidence>
<dbReference type="EC" id="2.1.1.113" evidence="2"/>